<feature type="region of interest" description="Disordered" evidence="8">
    <location>
        <begin position="1"/>
        <end position="20"/>
    </location>
</feature>
<evidence type="ECO:0000256" key="9">
    <source>
        <dbReference type="SAM" id="Phobius"/>
    </source>
</evidence>
<feature type="transmembrane region" description="Helical" evidence="9">
    <location>
        <begin position="387"/>
        <end position="408"/>
    </location>
</feature>
<evidence type="ECO:0000256" key="8">
    <source>
        <dbReference type="SAM" id="MobiDB-lite"/>
    </source>
</evidence>
<comment type="caution">
    <text evidence="10">The sequence shown here is derived from an EMBL/GenBank/DDBJ whole genome shotgun (WGS) entry which is preliminary data.</text>
</comment>
<sequence>MAQFDPDERNPLLSGSGGNQCLSSRVTLQEPLDNMAKPEMGIKENKSAFRGKTGLVVVCILMTELCERLTYYSVVANLVLFCTSKLDIPSSDAANISLIFSGTVYLIPVIGGYISDSYAGKYNTILGSGLIYLLGLFLLPAAAIDYSDWFGRDDEGVKYDLSIETRKAYFFLGLTFVAIGTGGIKANVGPYGAQQVTDLGPEAVQSFFNWFYWFINAGSLVAYSGVAYIQQNISFTIGFVIPLASMIVALIIFVAARNLYVNTAVGGSIFSKAFGVCCATKCKGFKKARIQNGGPYSNEMVDGVISVLRVLPVFLMIIMYWAVYSQMQSTFFLQSERMDVMVGDVKMPAAVLNIFNTVIILILIPIIDRVIYPLLAKYGRSPSHLQRIGLGMILAALSVVVAGVLEIYRKQELSESGGIMQELAGDQFNASTLSVFLQVPEFALVGASEVFASISGLEFAYSEAPDFMQGLVMGLFLMTSGIGNYVSSLILVIVKAASTSDPWFPDEINEGKAEYLFFLIGGLMVVNFLIFIIIAKAYKTRASEQSKNEKPELIDTDPNMDRKLKIDPGYHDNPLATDTRM</sequence>
<dbReference type="GO" id="GO:0022857">
    <property type="term" value="F:transmembrane transporter activity"/>
    <property type="evidence" value="ECO:0007669"/>
    <property type="project" value="InterPro"/>
</dbReference>
<dbReference type="InterPro" id="IPR036259">
    <property type="entry name" value="MFS_trans_sf"/>
</dbReference>
<evidence type="ECO:0000256" key="7">
    <source>
        <dbReference type="RuleBase" id="RU003755"/>
    </source>
</evidence>
<evidence type="ECO:0000256" key="2">
    <source>
        <dbReference type="ARBA" id="ARBA00005982"/>
    </source>
</evidence>
<evidence type="ECO:0000256" key="5">
    <source>
        <dbReference type="ARBA" id="ARBA00022989"/>
    </source>
</evidence>
<keyword evidence="4" id="KW-0653">Protein transport</keyword>
<dbReference type="OrthoDB" id="8904098at2759"/>
<dbReference type="STRING" id="6573.A0A210PV75"/>
<feature type="transmembrane region" description="Helical" evidence="9">
    <location>
        <begin position="304"/>
        <end position="324"/>
    </location>
</feature>
<feature type="transmembrane region" description="Helical" evidence="9">
    <location>
        <begin position="126"/>
        <end position="147"/>
    </location>
</feature>
<evidence type="ECO:0000256" key="3">
    <source>
        <dbReference type="ARBA" id="ARBA00022692"/>
    </source>
</evidence>
<dbReference type="Gene3D" id="1.20.1250.20">
    <property type="entry name" value="MFS general substrate transporter like domains"/>
    <property type="match status" value="1"/>
</dbReference>
<dbReference type="SUPFAM" id="SSF103473">
    <property type="entry name" value="MFS general substrate transporter"/>
    <property type="match status" value="1"/>
</dbReference>
<evidence type="ECO:0000256" key="6">
    <source>
        <dbReference type="ARBA" id="ARBA00023136"/>
    </source>
</evidence>
<feature type="transmembrane region" description="Helical" evidence="9">
    <location>
        <begin position="471"/>
        <end position="495"/>
    </location>
</feature>
<keyword evidence="7" id="KW-0813">Transport</keyword>
<dbReference type="GO" id="GO:0006857">
    <property type="term" value="P:oligopeptide transport"/>
    <property type="evidence" value="ECO:0007669"/>
    <property type="project" value="InterPro"/>
</dbReference>
<feature type="compositionally biased region" description="Basic and acidic residues" evidence="8">
    <location>
        <begin position="1"/>
        <end position="10"/>
    </location>
</feature>
<dbReference type="GO" id="GO:0016020">
    <property type="term" value="C:membrane"/>
    <property type="evidence" value="ECO:0007669"/>
    <property type="project" value="UniProtKB-SubCell"/>
</dbReference>
<evidence type="ECO:0000313" key="10">
    <source>
        <dbReference type="EMBL" id="OWF40362.1"/>
    </source>
</evidence>
<keyword evidence="5 9" id="KW-1133">Transmembrane helix</keyword>
<feature type="transmembrane region" description="Helical" evidence="9">
    <location>
        <begin position="515"/>
        <end position="538"/>
    </location>
</feature>
<dbReference type="InterPro" id="IPR018456">
    <property type="entry name" value="PTR2_symporter_CS"/>
</dbReference>
<dbReference type="AlphaFoldDB" id="A0A210PV75"/>
<keyword evidence="6 9" id="KW-0472">Membrane</keyword>
<feature type="transmembrane region" description="Helical" evidence="9">
    <location>
        <begin position="345"/>
        <end position="367"/>
    </location>
</feature>
<dbReference type="PANTHER" id="PTHR11654">
    <property type="entry name" value="OLIGOPEPTIDE TRANSPORTER-RELATED"/>
    <property type="match status" value="1"/>
</dbReference>
<feature type="transmembrane region" description="Helical" evidence="9">
    <location>
        <begin position="210"/>
        <end position="229"/>
    </location>
</feature>
<feature type="transmembrane region" description="Helical" evidence="9">
    <location>
        <begin position="168"/>
        <end position="190"/>
    </location>
</feature>
<dbReference type="Pfam" id="PF00854">
    <property type="entry name" value="PTR2"/>
    <property type="match status" value="1"/>
</dbReference>
<name>A0A210PV75_MIZYE</name>
<accession>A0A210PV75</accession>
<feature type="region of interest" description="Disordered" evidence="8">
    <location>
        <begin position="546"/>
        <end position="581"/>
    </location>
</feature>
<feature type="transmembrane region" description="Helical" evidence="9">
    <location>
        <begin position="236"/>
        <end position="256"/>
    </location>
</feature>
<gene>
    <name evidence="10" type="ORF">KP79_PYT05511</name>
</gene>
<evidence type="ECO:0000313" key="11">
    <source>
        <dbReference type="Proteomes" id="UP000242188"/>
    </source>
</evidence>
<dbReference type="EMBL" id="NEDP02005473">
    <property type="protein sequence ID" value="OWF40362.1"/>
    <property type="molecule type" value="Genomic_DNA"/>
</dbReference>
<dbReference type="PROSITE" id="PS01023">
    <property type="entry name" value="PTR2_2"/>
    <property type="match status" value="1"/>
</dbReference>
<feature type="transmembrane region" description="Helical" evidence="9">
    <location>
        <begin position="93"/>
        <end position="114"/>
    </location>
</feature>
<evidence type="ECO:0000256" key="1">
    <source>
        <dbReference type="ARBA" id="ARBA00004141"/>
    </source>
</evidence>
<keyword evidence="4" id="KW-0571">Peptide transport</keyword>
<feature type="compositionally biased region" description="Basic and acidic residues" evidence="8">
    <location>
        <begin position="546"/>
        <end position="570"/>
    </location>
</feature>
<evidence type="ECO:0000256" key="4">
    <source>
        <dbReference type="ARBA" id="ARBA00022856"/>
    </source>
</evidence>
<keyword evidence="3 7" id="KW-0812">Transmembrane</keyword>
<protein>
    <submittedName>
        <fullName evidence="10">Solute carrier family 15 member 4</fullName>
    </submittedName>
</protein>
<keyword evidence="11" id="KW-1185">Reference proteome</keyword>
<dbReference type="InterPro" id="IPR000109">
    <property type="entry name" value="POT_fam"/>
</dbReference>
<organism evidence="10 11">
    <name type="scientific">Mizuhopecten yessoensis</name>
    <name type="common">Japanese scallop</name>
    <name type="synonym">Patinopecten yessoensis</name>
    <dbReference type="NCBI Taxonomy" id="6573"/>
    <lineage>
        <taxon>Eukaryota</taxon>
        <taxon>Metazoa</taxon>
        <taxon>Spiralia</taxon>
        <taxon>Lophotrochozoa</taxon>
        <taxon>Mollusca</taxon>
        <taxon>Bivalvia</taxon>
        <taxon>Autobranchia</taxon>
        <taxon>Pteriomorphia</taxon>
        <taxon>Pectinida</taxon>
        <taxon>Pectinoidea</taxon>
        <taxon>Pectinidae</taxon>
        <taxon>Mizuhopecten</taxon>
    </lineage>
</organism>
<proteinExistence type="inferred from homology"/>
<comment type="subcellular location">
    <subcellularLocation>
        <location evidence="1 7">Membrane</location>
        <topology evidence="1 7">Multi-pass membrane protein</topology>
    </subcellularLocation>
</comment>
<dbReference type="Proteomes" id="UP000242188">
    <property type="component" value="Unassembled WGS sequence"/>
</dbReference>
<comment type="similarity">
    <text evidence="2 7">Belongs to the major facilitator superfamily. Proton-dependent oligopeptide transporter (POT/PTR) (TC 2.A.17) family.</text>
</comment>
<reference evidence="10 11" key="1">
    <citation type="journal article" date="2017" name="Nat. Ecol. Evol.">
        <title>Scallop genome provides insights into evolution of bilaterian karyotype and development.</title>
        <authorList>
            <person name="Wang S."/>
            <person name="Zhang J."/>
            <person name="Jiao W."/>
            <person name="Li J."/>
            <person name="Xun X."/>
            <person name="Sun Y."/>
            <person name="Guo X."/>
            <person name="Huan P."/>
            <person name="Dong B."/>
            <person name="Zhang L."/>
            <person name="Hu X."/>
            <person name="Sun X."/>
            <person name="Wang J."/>
            <person name="Zhao C."/>
            <person name="Wang Y."/>
            <person name="Wang D."/>
            <person name="Huang X."/>
            <person name="Wang R."/>
            <person name="Lv J."/>
            <person name="Li Y."/>
            <person name="Zhang Z."/>
            <person name="Liu B."/>
            <person name="Lu W."/>
            <person name="Hui Y."/>
            <person name="Liang J."/>
            <person name="Zhou Z."/>
            <person name="Hou R."/>
            <person name="Li X."/>
            <person name="Liu Y."/>
            <person name="Li H."/>
            <person name="Ning X."/>
            <person name="Lin Y."/>
            <person name="Zhao L."/>
            <person name="Xing Q."/>
            <person name="Dou J."/>
            <person name="Li Y."/>
            <person name="Mao J."/>
            <person name="Guo H."/>
            <person name="Dou H."/>
            <person name="Li T."/>
            <person name="Mu C."/>
            <person name="Jiang W."/>
            <person name="Fu Q."/>
            <person name="Fu X."/>
            <person name="Miao Y."/>
            <person name="Liu J."/>
            <person name="Yu Q."/>
            <person name="Li R."/>
            <person name="Liao H."/>
            <person name="Li X."/>
            <person name="Kong Y."/>
            <person name="Jiang Z."/>
            <person name="Chourrout D."/>
            <person name="Li R."/>
            <person name="Bao Z."/>
        </authorList>
    </citation>
    <scope>NUCLEOTIDE SEQUENCE [LARGE SCALE GENOMIC DNA]</scope>
    <source>
        <strain evidence="10 11">PY_sf001</strain>
    </source>
</reference>